<name>A0A0K1Q052_9BACT</name>
<evidence type="ECO:0000256" key="2">
    <source>
        <dbReference type="ARBA" id="ARBA00022692"/>
    </source>
</evidence>
<keyword evidence="8" id="KW-1185">Reference proteome</keyword>
<protein>
    <submittedName>
        <fullName evidence="7">Sterol desaturase family protein</fullName>
    </submittedName>
</protein>
<dbReference type="InterPro" id="IPR006694">
    <property type="entry name" value="Fatty_acid_hydroxylase"/>
</dbReference>
<dbReference type="Pfam" id="PF04116">
    <property type="entry name" value="FA_hydroxylase"/>
    <property type="match status" value="1"/>
</dbReference>
<evidence type="ECO:0000256" key="3">
    <source>
        <dbReference type="ARBA" id="ARBA00022989"/>
    </source>
</evidence>
<dbReference type="KEGG" id="llu:AKJ09_05822"/>
<evidence type="ECO:0000256" key="4">
    <source>
        <dbReference type="ARBA" id="ARBA00023136"/>
    </source>
</evidence>
<dbReference type="EMBL" id="CP012333">
    <property type="protein sequence ID" value="AKU99158.1"/>
    <property type="molecule type" value="Genomic_DNA"/>
</dbReference>
<dbReference type="AlphaFoldDB" id="A0A0K1Q052"/>
<dbReference type="STRING" id="1391654.AKJ09_05822"/>
<sequence>MEQLLVWTRARSISEAIAYSLVVNVLMFFAALAFGGAVVRAFPNARVAHQGPPLSRTELVLASLCVTFNSLVMFAGWWLFQAGLLRVDGAPFGWRWMVDAVLLVLVMDIAMYATHRVAHFSPIYRFVHEIHHRYDQPRPLTLFVLHPIEVCGFGGLWIAVLCTHAFSLGGMLLYLTTNTLFGTLGHVGVEPLPEWWARVPILRGIGTSTFHARHHQNPTTNFGFYTAIWDRLFTTIDPHYASNFARLVASAERHAAQGCVEANE</sequence>
<dbReference type="GO" id="GO:0016491">
    <property type="term" value="F:oxidoreductase activity"/>
    <property type="evidence" value="ECO:0007669"/>
    <property type="project" value="InterPro"/>
</dbReference>
<comment type="subcellular location">
    <subcellularLocation>
        <location evidence="1">Membrane</location>
    </subcellularLocation>
</comment>
<dbReference type="Proteomes" id="UP000064967">
    <property type="component" value="Chromosome"/>
</dbReference>
<dbReference type="InterPro" id="IPR050307">
    <property type="entry name" value="Sterol_Desaturase_Related"/>
</dbReference>
<reference evidence="7 8" key="1">
    <citation type="submission" date="2015-08" db="EMBL/GenBank/DDBJ databases">
        <authorList>
            <person name="Babu N.S."/>
            <person name="Beckwith C.J."/>
            <person name="Beseler K.G."/>
            <person name="Brison A."/>
            <person name="Carone J.V."/>
            <person name="Caskin T.P."/>
            <person name="Diamond M."/>
            <person name="Durham M.E."/>
            <person name="Foxe J.M."/>
            <person name="Go M."/>
            <person name="Henderson B.A."/>
            <person name="Jones I.B."/>
            <person name="McGettigan J.A."/>
            <person name="Micheletti S.J."/>
            <person name="Nasrallah M.E."/>
            <person name="Ortiz D."/>
            <person name="Piller C.R."/>
            <person name="Privatt S.R."/>
            <person name="Schneider S.L."/>
            <person name="Sharp S."/>
            <person name="Smith T.C."/>
            <person name="Stanton J.D."/>
            <person name="Ullery H.E."/>
            <person name="Wilson R.J."/>
            <person name="Serrano M.G."/>
            <person name="Buck G."/>
            <person name="Lee V."/>
            <person name="Wang Y."/>
            <person name="Carvalho R."/>
            <person name="Voegtly L."/>
            <person name="Shi R."/>
            <person name="Duckworth R."/>
            <person name="Johnson A."/>
            <person name="Loviza R."/>
            <person name="Walstead R."/>
            <person name="Shah Z."/>
            <person name="Kiflezghi M."/>
            <person name="Wade K."/>
            <person name="Ball S.L."/>
            <person name="Bradley K.W."/>
            <person name="Asai D.J."/>
            <person name="Bowman C.A."/>
            <person name="Russell D.A."/>
            <person name="Pope W.H."/>
            <person name="Jacobs-Sera D."/>
            <person name="Hendrix R.W."/>
            <person name="Hatfull G.F."/>
        </authorList>
    </citation>
    <scope>NUCLEOTIDE SEQUENCE [LARGE SCALE GENOMIC DNA]</scope>
    <source>
        <strain evidence="7 8">DSM 27648</strain>
    </source>
</reference>
<keyword evidence="3 5" id="KW-1133">Transmembrane helix</keyword>
<evidence type="ECO:0000313" key="7">
    <source>
        <dbReference type="EMBL" id="AKU99158.1"/>
    </source>
</evidence>
<evidence type="ECO:0000259" key="6">
    <source>
        <dbReference type="Pfam" id="PF04116"/>
    </source>
</evidence>
<feature type="transmembrane region" description="Helical" evidence="5">
    <location>
        <begin position="92"/>
        <end position="113"/>
    </location>
</feature>
<feature type="domain" description="Fatty acid hydroxylase" evidence="6">
    <location>
        <begin position="101"/>
        <end position="235"/>
    </location>
</feature>
<dbReference type="GO" id="GO:0008610">
    <property type="term" value="P:lipid biosynthetic process"/>
    <property type="evidence" value="ECO:0007669"/>
    <property type="project" value="InterPro"/>
</dbReference>
<gene>
    <name evidence="7" type="ORF">AKJ09_05822</name>
</gene>
<keyword evidence="2 5" id="KW-0812">Transmembrane</keyword>
<dbReference type="GO" id="GO:0005506">
    <property type="term" value="F:iron ion binding"/>
    <property type="evidence" value="ECO:0007669"/>
    <property type="project" value="InterPro"/>
</dbReference>
<evidence type="ECO:0000256" key="5">
    <source>
        <dbReference type="SAM" id="Phobius"/>
    </source>
</evidence>
<dbReference type="PANTHER" id="PTHR11863">
    <property type="entry name" value="STEROL DESATURASE"/>
    <property type="match status" value="1"/>
</dbReference>
<feature type="transmembrane region" description="Helical" evidence="5">
    <location>
        <begin position="16"/>
        <end position="39"/>
    </location>
</feature>
<evidence type="ECO:0000256" key="1">
    <source>
        <dbReference type="ARBA" id="ARBA00004370"/>
    </source>
</evidence>
<dbReference type="GO" id="GO:0016020">
    <property type="term" value="C:membrane"/>
    <property type="evidence" value="ECO:0007669"/>
    <property type="project" value="UniProtKB-SubCell"/>
</dbReference>
<accession>A0A0K1Q052</accession>
<proteinExistence type="predicted"/>
<feature type="transmembrane region" description="Helical" evidence="5">
    <location>
        <begin position="59"/>
        <end position="80"/>
    </location>
</feature>
<organism evidence="7 8">
    <name type="scientific">Labilithrix luteola</name>
    <dbReference type="NCBI Taxonomy" id="1391654"/>
    <lineage>
        <taxon>Bacteria</taxon>
        <taxon>Pseudomonadati</taxon>
        <taxon>Myxococcota</taxon>
        <taxon>Polyangia</taxon>
        <taxon>Polyangiales</taxon>
        <taxon>Labilitrichaceae</taxon>
        <taxon>Labilithrix</taxon>
    </lineage>
</organism>
<keyword evidence="4 5" id="KW-0472">Membrane</keyword>
<evidence type="ECO:0000313" key="8">
    <source>
        <dbReference type="Proteomes" id="UP000064967"/>
    </source>
</evidence>
<dbReference type="RefSeq" id="WP_240488595.1">
    <property type="nucleotide sequence ID" value="NZ_CP012333.1"/>
</dbReference>